<keyword evidence="3" id="KW-1185">Reference proteome</keyword>
<dbReference type="GO" id="GO:0016787">
    <property type="term" value="F:hydrolase activity"/>
    <property type="evidence" value="ECO:0007669"/>
    <property type="project" value="UniProtKB-KW"/>
</dbReference>
<evidence type="ECO:0000313" key="3">
    <source>
        <dbReference type="Proteomes" id="UP000325081"/>
    </source>
</evidence>
<sequence length="250" mass="27275">MVSIRMTKRLENLTSDKICTMAPVSPDRGGRGVGRDTSMGNIVTRHFYRLVRGGWSCFEKGGTANQNIKKFSSLAGTGLQVVKHLVGEVILDTKPTDNSEPFEFENELRVELPQGLLMVPDKGGGGGRQWGEAGSKAECKDVAETDGGYCESKHQEVFKFGWDMTPSEVILDTKPSDNGEPFEFENELRAELPQGPVMVSIRMTQRLTNLTSDKFCTMAPVSPDRGGRGVGRGGGRQRGVGEAETEAEDE</sequence>
<comment type="caution">
    <text evidence="2">The sequence shown here is derived from an EMBL/GenBank/DDBJ whole genome shotgun (WGS) entry which is preliminary data.</text>
</comment>
<dbReference type="AlphaFoldDB" id="A0A5A7R7F3"/>
<accession>A0A5A7R7F3</accession>
<protein>
    <submittedName>
        <fullName evidence="2">Glycoside hydrolase family 29</fullName>
    </submittedName>
</protein>
<evidence type="ECO:0000313" key="2">
    <source>
        <dbReference type="EMBL" id="GER53663.1"/>
    </source>
</evidence>
<feature type="compositionally biased region" description="Gly residues" evidence="1">
    <location>
        <begin position="228"/>
        <end position="238"/>
    </location>
</feature>
<feature type="region of interest" description="Disordered" evidence="1">
    <location>
        <begin position="217"/>
        <end position="250"/>
    </location>
</feature>
<organism evidence="2 3">
    <name type="scientific">Striga asiatica</name>
    <name type="common">Asiatic witchweed</name>
    <name type="synonym">Buchnera asiatica</name>
    <dbReference type="NCBI Taxonomy" id="4170"/>
    <lineage>
        <taxon>Eukaryota</taxon>
        <taxon>Viridiplantae</taxon>
        <taxon>Streptophyta</taxon>
        <taxon>Embryophyta</taxon>
        <taxon>Tracheophyta</taxon>
        <taxon>Spermatophyta</taxon>
        <taxon>Magnoliopsida</taxon>
        <taxon>eudicotyledons</taxon>
        <taxon>Gunneridae</taxon>
        <taxon>Pentapetalae</taxon>
        <taxon>asterids</taxon>
        <taxon>lamiids</taxon>
        <taxon>Lamiales</taxon>
        <taxon>Orobanchaceae</taxon>
        <taxon>Buchnereae</taxon>
        <taxon>Striga</taxon>
    </lineage>
</organism>
<dbReference type="Proteomes" id="UP000325081">
    <property type="component" value="Unassembled WGS sequence"/>
</dbReference>
<gene>
    <name evidence="2" type="ORF">STAS_31212</name>
</gene>
<name>A0A5A7R7F3_STRAF</name>
<keyword evidence="2" id="KW-0378">Hydrolase</keyword>
<reference evidence="3" key="1">
    <citation type="journal article" date="2019" name="Curr. Biol.">
        <title>Genome Sequence of Striga asiatica Provides Insight into the Evolution of Plant Parasitism.</title>
        <authorList>
            <person name="Yoshida S."/>
            <person name="Kim S."/>
            <person name="Wafula E.K."/>
            <person name="Tanskanen J."/>
            <person name="Kim Y.M."/>
            <person name="Honaas L."/>
            <person name="Yang Z."/>
            <person name="Spallek T."/>
            <person name="Conn C.E."/>
            <person name="Ichihashi Y."/>
            <person name="Cheong K."/>
            <person name="Cui S."/>
            <person name="Der J.P."/>
            <person name="Gundlach H."/>
            <person name="Jiao Y."/>
            <person name="Hori C."/>
            <person name="Ishida J.K."/>
            <person name="Kasahara H."/>
            <person name="Kiba T."/>
            <person name="Kim M.S."/>
            <person name="Koo N."/>
            <person name="Laohavisit A."/>
            <person name="Lee Y.H."/>
            <person name="Lumba S."/>
            <person name="McCourt P."/>
            <person name="Mortimer J.C."/>
            <person name="Mutuku J.M."/>
            <person name="Nomura T."/>
            <person name="Sasaki-Sekimoto Y."/>
            <person name="Seto Y."/>
            <person name="Wang Y."/>
            <person name="Wakatake T."/>
            <person name="Sakakibara H."/>
            <person name="Demura T."/>
            <person name="Yamaguchi S."/>
            <person name="Yoneyama K."/>
            <person name="Manabe R.I."/>
            <person name="Nelson D.C."/>
            <person name="Schulman A.H."/>
            <person name="Timko M.P."/>
            <person name="dePamphilis C.W."/>
            <person name="Choi D."/>
            <person name="Shirasu K."/>
        </authorList>
    </citation>
    <scope>NUCLEOTIDE SEQUENCE [LARGE SCALE GENOMIC DNA]</scope>
    <source>
        <strain evidence="3">cv. UVA1</strain>
    </source>
</reference>
<evidence type="ECO:0000256" key="1">
    <source>
        <dbReference type="SAM" id="MobiDB-lite"/>
    </source>
</evidence>
<dbReference type="EMBL" id="BKCP01010626">
    <property type="protein sequence ID" value="GER53663.1"/>
    <property type="molecule type" value="Genomic_DNA"/>
</dbReference>
<feature type="non-terminal residue" evidence="2">
    <location>
        <position position="250"/>
    </location>
</feature>
<proteinExistence type="predicted"/>